<protein>
    <submittedName>
        <fullName evidence="1">Uncharacterized protein</fullName>
    </submittedName>
</protein>
<dbReference type="EMBL" id="BK032759">
    <property type="protein sequence ID" value="DAF58867.1"/>
    <property type="molecule type" value="Genomic_DNA"/>
</dbReference>
<accession>A0A8S5T774</accession>
<sequence>MNILPVYFLLRLNLIVMKFRIKHLNGFFNK</sequence>
<evidence type="ECO:0000313" key="1">
    <source>
        <dbReference type="EMBL" id="DAF58867.1"/>
    </source>
</evidence>
<proteinExistence type="predicted"/>
<organism evidence="1">
    <name type="scientific">Siphoviridae sp. ctxMM9</name>
    <dbReference type="NCBI Taxonomy" id="2827973"/>
    <lineage>
        <taxon>Viruses</taxon>
        <taxon>Duplodnaviria</taxon>
        <taxon>Heunggongvirae</taxon>
        <taxon>Uroviricota</taxon>
        <taxon>Caudoviricetes</taxon>
    </lineage>
</organism>
<name>A0A8S5T774_9CAUD</name>
<reference evidence="1" key="1">
    <citation type="journal article" date="2021" name="Proc. Natl. Acad. Sci. U.S.A.">
        <title>A Catalog of Tens of Thousands of Viruses from Human Metagenomes Reveals Hidden Associations with Chronic Diseases.</title>
        <authorList>
            <person name="Tisza M.J."/>
            <person name="Buck C.B."/>
        </authorList>
    </citation>
    <scope>NUCLEOTIDE SEQUENCE</scope>
    <source>
        <strain evidence="1">CtxMM9</strain>
    </source>
</reference>